<evidence type="ECO:0000313" key="3">
    <source>
        <dbReference type="Proteomes" id="UP000198704"/>
    </source>
</evidence>
<keyword evidence="3" id="KW-1185">Reference proteome</keyword>
<feature type="region of interest" description="Disordered" evidence="1">
    <location>
        <begin position="1"/>
        <end position="22"/>
    </location>
</feature>
<dbReference type="Proteomes" id="UP000198704">
    <property type="component" value="Unassembled WGS sequence"/>
</dbReference>
<name>A0A1H0K669_9HYPH</name>
<sequence>MACRPERTAKSTAGDDQRDMLAGPSTLADLRKAGIVTSQEIVAAIDLYLRDPEAGPYRFASGYSIDIPALVNATPAFGAVDRSGPQEKAFRTVLAAAAMSAYPTAP</sequence>
<accession>A0A1H0K669</accession>
<dbReference type="AlphaFoldDB" id="A0A1H0K669"/>
<dbReference type="STRING" id="582672.SAMN05216360_12514"/>
<protein>
    <submittedName>
        <fullName evidence="2">Uncharacterized protein</fullName>
    </submittedName>
</protein>
<gene>
    <name evidence="2" type="ORF">SAMN05216360_12514</name>
</gene>
<dbReference type="EMBL" id="FNHS01000025">
    <property type="protein sequence ID" value="SDO51386.1"/>
    <property type="molecule type" value="Genomic_DNA"/>
</dbReference>
<evidence type="ECO:0000256" key="1">
    <source>
        <dbReference type="SAM" id="MobiDB-lite"/>
    </source>
</evidence>
<reference evidence="3" key="1">
    <citation type="submission" date="2016-10" db="EMBL/GenBank/DDBJ databases">
        <authorList>
            <person name="Varghese N."/>
            <person name="Submissions S."/>
        </authorList>
    </citation>
    <scope>NUCLEOTIDE SEQUENCE [LARGE SCALE GENOMIC DNA]</scope>
    <source>
        <strain evidence="3">BL47</strain>
    </source>
</reference>
<organism evidence="2 3">
    <name type="scientific">Methylobacterium phyllostachyos</name>
    <dbReference type="NCBI Taxonomy" id="582672"/>
    <lineage>
        <taxon>Bacteria</taxon>
        <taxon>Pseudomonadati</taxon>
        <taxon>Pseudomonadota</taxon>
        <taxon>Alphaproteobacteria</taxon>
        <taxon>Hyphomicrobiales</taxon>
        <taxon>Methylobacteriaceae</taxon>
        <taxon>Methylobacterium</taxon>
    </lineage>
</organism>
<evidence type="ECO:0000313" key="2">
    <source>
        <dbReference type="EMBL" id="SDO51386.1"/>
    </source>
</evidence>
<feature type="compositionally biased region" description="Basic and acidic residues" evidence="1">
    <location>
        <begin position="1"/>
        <end position="19"/>
    </location>
</feature>
<proteinExistence type="predicted"/>